<protein>
    <submittedName>
        <fullName evidence="1">Uncharacterized protein</fullName>
    </submittedName>
</protein>
<sequence>MTLNKARCESTMTGSISSAVLFMSPKLAVLFRLRGCTLV</sequence>
<dbReference type="EMBL" id="CABEEZ010000123">
    <property type="protein sequence ID" value="VTR51067.1"/>
    <property type="molecule type" value="Genomic_DNA"/>
</dbReference>
<accession>A0A4U9VWX2</accession>
<reference evidence="1" key="1">
    <citation type="submission" date="2019-05" db="EMBL/GenBank/DDBJ databases">
        <authorList>
            <consortium name="Pathogen Informatics"/>
        </authorList>
    </citation>
    <scope>NUCLEOTIDE SEQUENCE [LARGE SCALE GENOMIC DNA]</scope>
    <source>
        <strain evidence="1">NCTC12965</strain>
    </source>
</reference>
<name>A0A4U9VWX2_SERFO</name>
<organism evidence="1">
    <name type="scientific">Serratia fonticola</name>
    <dbReference type="NCBI Taxonomy" id="47917"/>
    <lineage>
        <taxon>Bacteria</taxon>
        <taxon>Pseudomonadati</taxon>
        <taxon>Pseudomonadota</taxon>
        <taxon>Gammaproteobacteria</taxon>
        <taxon>Enterobacterales</taxon>
        <taxon>Yersiniaceae</taxon>
        <taxon>Serratia</taxon>
    </lineage>
</organism>
<dbReference type="AlphaFoldDB" id="A0A4U9VWX2"/>
<evidence type="ECO:0000313" key="1">
    <source>
        <dbReference type="EMBL" id="VTR51067.1"/>
    </source>
</evidence>
<gene>
    <name evidence="1" type="ORF">NCTC12965_06085</name>
</gene>
<proteinExistence type="predicted"/>